<evidence type="ECO:0000256" key="1">
    <source>
        <dbReference type="SAM" id="MobiDB-lite"/>
    </source>
</evidence>
<dbReference type="EMBL" id="LYDR01000108">
    <property type="protein sequence ID" value="ODA30569.1"/>
    <property type="molecule type" value="Genomic_DNA"/>
</dbReference>
<dbReference type="Proteomes" id="UP000094828">
    <property type="component" value="Unassembled WGS sequence"/>
</dbReference>
<keyword evidence="3" id="KW-1185">Reference proteome</keyword>
<gene>
    <name evidence="2" type="ORF">A6X21_05950</name>
</gene>
<feature type="compositionally biased region" description="Polar residues" evidence="1">
    <location>
        <begin position="226"/>
        <end position="237"/>
    </location>
</feature>
<proteinExistence type="predicted"/>
<dbReference type="AlphaFoldDB" id="A0A1C3EBF2"/>
<name>A0A1C3EBF2_9PLAN</name>
<feature type="compositionally biased region" description="Pro residues" evidence="1">
    <location>
        <begin position="214"/>
        <end position="225"/>
    </location>
</feature>
<evidence type="ECO:0000313" key="2">
    <source>
        <dbReference type="EMBL" id="ODA30569.1"/>
    </source>
</evidence>
<comment type="caution">
    <text evidence="2">The sequence shown here is derived from an EMBL/GenBank/DDBJ whole genome shotgun (WGS) entry which is preliminary data.</text>
</comment>
<feature type="compositionally biased region" description="Low complexity" evidence="1">
    <location>
        <begin position="197"/>
        <end position="213"/>
    </location>
</feature>
<organism evidence="2 3">
    <name type="scientific">Planctopirus hydrillae</name>
    <dbReference type="NCBI Taxonomy" id="1841610"/>
    <lineage>
        <taxon>Bacteria</taxon>
        <taxon>Pseudomonadati</taxon>
        <taxon>Planctomycetota</taxon>
        <taxon>Planctomycetia</taxon>
        <taxon>Planctomycetales</taxon>
        <taxon>Planctomycetaceae</taxon>
        <taxon>Planctopirus</taxon>
    </lineage>
</organism>
<sequence>MDMSAPSMVLMTMRGGCVSLWMDGNMHRLITSLSLAGCLGLLAGGCATVSPEGCIDCTPSQMHLHHEYTPWIDDHLTRHTAKKCACRHLAAYSSTCNQPVTKDFRRGFEQAFVDVAMGAPQAVPAVAPSRYWQAYYRSGAGRPLVEEWFDGYATGLDYATRSQAADLNRVVSTDKPYLTPEEQHHQGNALDRNGWSAPPVIAPQAAPVTSMPHPMEPLPEMPPTPGSYQPHRTNQGPQPLPEVPSMNQYSPPVVSPGSAPAGTNSWPQGPAQPFQAQPYQTQPFQALPSHGQPQPSLQPPPGYQPPPVYQAPPAQPNWGAARDNRYGPTRPVQQAGYFPAPAQGMNRAAIPMTGGFSAPNSQPSRAAQYIEMTTPEANASMYSGSVQR</sequence>
<protein>
    <submittedName>
        <fullName evidence="2">Uncharacterized protein</fullName>
    </submittedName>
</protein>
<evidence type="ECO:0000313" key="3">
    <source>
        <dbReference type="Proteomes" id="UP000094828"/>
    </source>
</evidence>
<reference evidence="2 3" key="1">
    <citation type="submission" date="2016-05" db="EMBL/GenBank/DDBJ databases">
        <title>Genomic and physiological characterization of Planctopirus sp. isolated from fresh water lake.</title>
        <authorList>
            <person name="Subhash Y."/>
            <person name="Ramana C."/>
        </authorList>
    </citation>
    <scope>NUCLEOTIDE SEQUENCE [LARGE SCALE GENOMIC DNA]</scope>
    <source>
        <strain evidence="2 3">JC280</strain>
    </source>
</reference>
<feature type="compositionally biased region" description="Low complexity" evidence="1">
    <location>
        <begin position="250"/>
        <end position="295"/>
    </location>
</feature>
<feature type="region of interest" description="Disordered" evidence="1">
    <location>
        <begin position="179"/>
        <end position="337"/>
    </location>
</feature>
<feature type="compositionally biased region" description="Pro residues" evidence="1">
    <location>
        <begin position="296"/>
        <end position="315"/>
    </location>
</feature>
<accession>A0A1C3EBF2</accession>
<dbReference type="STRING" id="1841610.A6X21_05950"/>